<keyword evidence="7" id="KW-1185">Reference proteome</keyword>
<dbReference type="EMBL" id="JADKNH010000002">
    <property type="protein sequence ID" value="MBF4692377.1"/>
    <property type="molecule type" value="Genomic_DNA"/>
</dbReference>
<feature type="domain" description="SbsA Ig-like" evidence="5">
    <location>
        <begin position="39"/>
        <end position="151"/>
    </location>
</feature>
<organism evidence="6 7">
    <name type="scientific">Fusibacter ferrireducens</name>
    <dbReference type="NCBI Taxonomy" id="2785058"/>
    <lineage>
        <taxon>Bacteria</taxon>
        <taxon>Bacillati</taxon>
        <taxon>Bacillota</taxon>
        <taxon>Clostridia</taxon>
        <taxon>Eubacteriales</taxon>
        <taxon>Eubacteriales Family XII. Incertae Sedis</taxon>
        <taxon>Fusibacter</taxon>
    </lineage>
</organism>
<evidence type="ECO:0000256" key="1">
    <source>
        <dbReference type="ARBA" id="ARBA00022729"/>
    </source>
</evidence>
<reference evidence="6 7" key="1">
    <citation type="submission" date="2020-11" db="EMBL/GenBank/DDBJ databases">
        <title>Fusibacter basophilias sp. nov.</title>
        <authorList>
            <person name="Qiu D."/>
        </authorList>
    </citation>
    <scope>NUCLEOTIDE SEQUENCE [LARGE SCALE GENOMIC DNA]</scope>
    <source>
        <strain evidence="6 7">Q10-2</strain>
    </source>
</reference>
<evidence type="ECO:0000313" key="7">
    <source>
        <dbReference type="Proteomes" id="UP000614200"/>
    </source>
</evidence>
<evidence type="ECO:0000313" key="6">
    <source>
        <dbReference type="EMBL" id="MBF4692377.1"/>
    </source>
</evidence>
<comment type="caution">
    <text evidence="6">The sequence shown here is derived from an EMBL/GenBank/DDBJ whole genome shotgun (WGS) entry which is preliminary data.</text>
</comment>
<keyword evidence="3" id="KW-0812">Transmembrane</keyword>
<evidence type="ECO:0000259" key="5">
    <source>
        <dbReference type="Pfam" id="PF13205"/>
    </source>
</evidence>
<feature type="compositionally biased region" description="Low complexity" evidence="2">
    <location>
        <begin position="162"/>
        <end position="178"/>
    </location>
</feature>
<protein>
    <submittedName>
        <fullName evidence="6">Ig-like domain-containing protein</fullName>
    </submittedName>
</protein>
<keyword evidence="3" id="KW-1133">Transmembrane helix</keyword>
<dbReference type="InterPro" id="IPR032812">
    <property type="entry name" value="SbsA_Ig"/>
</dbReference>
<accession>A0ABR9ZPH9</accession>
<feature type="region of interest" description="Disordered" evidence="2">
    <location>
        <begin position="154"/>
        <end position="189"/>
    </location>
</feature>
<feature type="signal peptide" evidence="4">
    <location>
        <begin position="1"/>
        <end position="26"/>
    </location>
</feature>
<keyword evidence="1 4" id="KW-0732">Signal</keyword>
<feature type="chain" id="PRO_5046895839" evidence="4">
    <location>
        <begin position="27"/>
        <end position="215"/>
    </location>
</feature>
<feature type="transmembrane region" description="Helical" evidence="3">
    <location>
        <begin position="193"/>
        <end position="210"/>
    </location>
</feature>
<dbReference type="RefSeq" id="WP_194700609.1">
    <property type="nucleotide sequence ID" value="NZ_JADKNH010000002.1"/>
</dbReference>
<dbReference type="Pfam" id="PF13205">
    <property type="entry name" value="Big_5"/>
    <property type="match status" value="1"/>
</dbReference>
<gene>
    <name evidence="6" type="ORF">ISU02_04580</name>
</gene>
<proteinExistence type="predicted"/>
<evidence type="ECO:0000256" key="4">
    <source>
        <dbReference type="SAM" id="SignalP"/>
    </source>
</evidence>
<name>A0ABR9ZPH9_9FIRM</name>
<dbReference type="Proteomes" id="UP000614200">
    <property type="component" value="Unassembled WGS sequence"/>
</dbReference>
<sequence>MSINVGKKSISILTLCLLLLCVPVFAGGGNGTGGGGGNAPLTLESSNPESGAVDISTEGKIEMTFSNNVVNMKVSENNMTCFKLLDNEGKEVAIDVIMGDDQVDPTIKNDITVQSKAALEENKSYKLVISPELTAKNGSKLGAETVIDFTTLSAQSTEPVQSSEATQPAEPAESTEPAESAETDESTQSNTPMMIFGIIVVLGIVGVAITRKNKK</sequence>
<evidence type="ECO:0000256" key="2">
    <source>
        <dbReference type="SAM" id="MobiDB-lite"/>
    </source>
</evidence>
<keyword evidence="3" id="KW-0472">Membrane</keyword>
<evidence type="ECO:0000256" key="3">
    <source>
        <dbReference type="SAM" id="Phobius"/>
    </source>
</evidence>